<dbReference type="Gene3D" id="3.20.20.20">
    <property type="entry name" value="Dihydropteroate synthase-like"/>
    <property type="match status" value="1"/>
</dbReference>
<evidence type="ECO:0000313" key="8">
    <source>
        <dbReference type="EMBL" id="GAH83888.1"/>
    </source>
</evidence>
<keyword evidence="5" id="KW-0479">Metal-binding</keyword>
<name>X1KPC7_9ZZZZ</name>
<comment type="caution">
    <text evidence="8">The sequence shown here is derived from an EMBL/GenBank/DDBJ whole genome shotgun (WGS) entry which is preliminary data.</text>
</comment>
<dbReference type="GO" id="GO:0008705">
    <property type="term" value="F:methionine synthase activity"/>
    <property type="evidence" value="ECO:0007669"/>
    <property type="project" value="TreeGrafter"/>
</dbReference>
<accession>X1KPC7</accession>
<organism evidence="8">
    <name type="scientific">marine sediment metagenome</name>
    <dbReference type="NCBI Taxonomy" id="412755"/>
    <lineage>
        <taxon>unclassified sequences</taxon>
        <taxon>metagenomes</taxon>
        <taxon>ecological metagenomes</taxon>
    </lineage>
</organism>
<evidence type="ECO:0000259" key="7">
    <source>
        <dbReference type="PROSITE" id="PS50972"/>
    </source>
</evidence>
<dbReference type="PROSITE" id="PS50972">
    <property type="entry name" value="PTERIN_BINDING"/>
    <property type="match status" value="1"/>
</dbReference>
<dbReference type="GO" id="GO:0031419">
    <property type="term" value="F:cobalamin binding"/>
    <property type="evidence" value="ECO:0007669"/>
    <property type="project" value="UniProtKB-KW"/>
</dbReference>
<dbReference type="EMBL" id="BARU01041011">
    <property type="protein sequence ID" value="GAH83888.1"/>
    <property type="molecule type" value="Genomic_DNA"/>
</dbReference>
<feature type="domain" description="Pterin-binding" evidence="7">
    <location>
        <begin position="1"/>
        <end position="162"/>
    </location>
</feature>
<evidence type="ECO:0000256" key="1">
    <source>
        <dbReference type="ARBA" id="ARBA00010398"/>
    </source>
</evidence>
<keyword evidence="4" id="KW-0808">Transferase</keyword>
<evidence type="ECO:0000256" key="2">
    <source>
        <dbReference type="ARBA" id="ARBA00022603"/>
    </source>
</evidence>
<feature type="non-terminal residue" evidence="8">
    <location>
        <position position="1"/>
    </location>
</feature>
<dbReference type="InterPro" id="IPR050554">
    <property type="entry name" value="Met_Synthase/Corrinoid"/>
</dbReference>
<dbReference type="InterPro" id="IPR000489">
    <property type="entry name" value="Pterin-binding_dom"/>
</dbReference>
<dbReference type="GO" id="GO:0005829">
    <property type="term" value="C:cytosol"/>
    <property type="evidence" value="ECO:0007669"/>
    <property type="project" value="TreeGrafter"/>
</dbReference>
<evidence type="ECO:0000256" key="4">
    <source>
        <dbReference type="ARBA" id="ARBA00022679"/>
    </source>
</evidence>
<sequence length="169" mass="18141">CRQYFPIIKERGAAVIGLTMDNNGIPNDAETRLVIAGKILERAARIGIPSEDVVIDTLVLTVGADQNAAVVTLKTIELVRREFGVNINLGAGNISFGLPDRQTLNQAFLALSFGAGASCVITDPEKLAGTILASDLLLGRDPYGKRYIVHTRKHKKTAESQKVCPSSLI</sequence>
<dbReference type="Pfam" id="PF00809">
    <property type="entry name" value="Pterin_bind"/>
    <property type="match status" value="1"/>
</dbReference>
<protein>
    <recommendedName>
        <fullName evidence="7">Pterin-binding domain-containing protein</fullName>
    </recommendedName>
</protein>
<dbReference type="InterPro" id="IPR011005">
    <property type="entry name" value="Dihydropteroate_synth-like_sf"/>
</dbReference>
<keyword evidence="3" id="KW-0846">Cobalamin</keyword>
<keyword evidence="6" id="KW-0170">Cobalt</keyword>
<gene>
    <name evidence="8" type="ORF">S03H2_63315</name>
</gene>
<dbReference type="GO" id="GO:0050667">
    <property type="term" value="P:homocysteine metabolic process"/>
    <property type="evidence" value="ECO:0007669"/>
    <property type="project" value="TreeGrafter"/>
</dbReference>
<evidence type="ECO:0000256" key="3">
    <source>
        <dbReference type="ARBA" id="ARBA00022628"/>
    </source>
</evidence>
<dbReference type="PANTHER" id="PTHR45833:SF1">
    <property type="entry name" value="METHIONINE SYNTHASE"/>
    <property type="match status" value="1"/>
</dbReference>
<comment type="similarity">
    <text evidence="1">Belongs to the vitamin-B12 dependent methionine synthase family.</text>
</comment>
<dbReference type="GO" id="GO:0032259">
    <property type="term" value="P:methylation"/>
    <property type="evidence" value="ECO:0007669"/>
    <property type="project" value="UniProtKB-KW"/>
</dbReference>
<dbReference type="GO" id="GO:0046653">
    <property type="term" value="P:tetrahydrofolate metabolic process"/>
    <property type="evidence" value="ECO:0007669"/>
    <property type="project" value="TreeGrafter"/>
</dbReference>
<dbReference type="PANTHER" id="PTHR45833">
    <property type="entry name" value="METHIONINE SYNTHASE"/>
    <property type="match status" value="1"/>
</dbReference>
<evidence type="ECO:0000256" key="5">
    <source>
        <dbReference type="ARBA" id="ARBA00022723"/>
    </source>
</evidence>
<dbReference type="AlphaFoldDB" id="X1KPC7"/>
<evidence type="ECO:0000256" key="6">
    <source>
        <dbReference type="ARBA" id="ARBA00023285"/>
    </source>
</evidence>
<dbReference type="GO" id="GO:0046872">
    <property type="term" value="F:metal ion binding"/>
    <property type="evidence" value="ECO:0007669"/>
    <property type="project" value="UniProtKB-KW"/>
</dbReference>
<reference evidence="8" key="1">
    <citation type="journal article" date="2014" name="Front. Microbiol.">
        <title>High frequency of phylogenetically diverse reductive dehalogenase-homologous genes in deep subseafloor sedimentary metagenomes.</title>
        <authorList>
            <person name="Kawai M."/>
            <person name="Futagami T."/>
            <person name="Toyoda A."/>
            <person name="Takaki Y."/>
            <person name="Nishi S."/>
            <person name="Hori S."/>
            <person name="Arai W."/>
            <person name="Tsubouchi T."/>
            <person name="Morono Y."/>
            <person name="Uchiyama I."/>
            <person name="Ito T."/>
            <person name="Fujiyama A."/>
            <person name="Inagaki F."/>
            <person name="Takami H."/>
        </authorList>
    </citation>
    <scope>NUCLEOTIDE SEQUENCE</scope>
    <source>
        <strain evidence="8">Expedition CK06-06</strain>
    </source>
</reference>
<proteinExistence type="inferred from homology"/>
<dbReference type="SUPFAM" id="SSF51717">
    <property type="entry name" value="Dihydropteroate synthetase-like"/>
    <property type="match status" value="1"/>
</dbReference>
<keyword evidence="2" id="KW-0489">Methyltransferase</keyword>